<name>X1FGB6_9ZZZZ</name>
<dbReference type="PANTHER" id="PTHR10629">
    <property type="entry name" value="CYTOSINE-SPECIFIC METHYLTRANSFERASE"/>
    <property type="match status" value="1"/>
</dbReference>
<dbReference type="PROSITE" id="PS51679">
    <property type="entry name" value="SAM_MT_C5"/>
    <property type="match status" value="1"/>
</dbReference>
<reference evidence="5" key="1">
    <citation type="journal article" date="2014" name="Front. Microbiol.">
        <title>High frequency of phylogenetically diverse reductive dehalogenase-homologous genes in deep subseafloor sedimentary metagenomes.</title>
        <authorList>
            <person name="Kawai M."/>
            <person name="Futagami T."/>
            <person name="Toyoda A."/>
            <person name="Takaki Y."/>
            <person name="Nishi S."/>
            <person name="Hori S."/>
            <person name="Arai W."/>
            <person name="Tsubouchi T."/>
            <person name="Morono Y."/>
            <person name="Uchiyama I."/>
            <person name="Ito T."/>
            <person name="Fujiyama A."/>
            <person name="Inagaki F."/>
            <person name="Takami H."/>
        </authorList>
    </citation>
    <scope>NUCLEOTIDE SEQUENCE</scope>
    <source>
        <strain evidence="5">Expedition CK06-06</strain>
    </source>
</reference>
<dbReference type="Gene3D" id="3.40.50.150">
    <property type="entry name" value="Vaccinia Virus protein VP39"/>
    <property type="match status" value="1"/>
</dbReference>
<accession>X1FGB6</accession>
<gene>
    <name evidence="5" type="ORF">S03H2_01261</name>
</gene>
<dbReference type="PROSITE" id="PS00094">
    <property type="entry name" value="C5_MTASE_1"/>
    <property type="match status" value="1"/>
</dbReference>
<dbReference type="SUPFAM" id="SSF53335">
    <property type="entry name" value="S-adenosyl-L-methionine-dependent methyltransferases"/>
    <property type="match status" value="1"/>
</dbReference>
<dbReference type="InterPro" id="IPR001525">
    <property type="entry name" value="C5_MeTfrase"/>
</dbReference>
<sequence>MSEKKKFLIDLFCGAGGLSLGFEMANFKVDLAIELEENYYRAYKRNHPGTLSLHKDITELKCNEISEKCFQNQEIEGIIGGPPCIGFSTVGNRRPDDPRNMLIFYFIQWIKYFKPKFFVMENVPRILSMGKGKVVERVINLYKEIGYNCKMETLLAADYGVPQLRQRVFILGTQDKSIHSLKIQKTNRNNSEKKSDLENNALPSYLTVQDAISDILNIEPFTKKRTDDMIKQYSHQSKTRYQKYLRKNSTGLYDHFAPNHSELVRNRIYHIKPGFNHSSLPKKFQLKGGYPNIYGRLSLNTPADTITGNCGCVSAPGRFIHPIQNRAISVREAARLQSFPDNYRFCGTMRDKYKQVGNAVPPLL</sequence>
<dbReference type="InterPro" id="IPR050390">
    <property type="entry name" value="C5-Methyltransferase"/>
</dbReference>
<dbReference type="InterPro" id="IPR018117">
    <property type="entry name" value="C5_DNA_meth_AS"/>
</dbReference>
<dbReference type="PRINTS" id="PR00105">
    <property type="entry name" value="C5METTRFRASE"/>
</dbReference>
<evidence type="ECO:0000256" key="4">
    <source>
        <dbReference type="ARBA" id="ARBA00022691"/>
    </source>
</evidence>
<dbReference type="EMBL" id="BARU01000356">
    <property type="protein sequence ID" value="GAH19843.1"/>
    <property type="molecule type" value="Genomic_DNA"/>
</dbReference>
<keyword evidence="4" id="KW-0949">S-adenosyl-L-methionine</keyword>
<dbReference type="GO" id="GO:0032259">
    <property type="term" value="P:methylation"/>
    <property type="evidence" value="ECO:0007669"/>
    <property type="project" value="UniProtKB-KW"/>
</dbReference>
<feature type="non-terminal residue" evidence="5">
    <location>
        <position position="364"/>
    </location>
</feature>
<dbReference type="GO" id="GO:0003677">
    <property type="term" value="F:DNA binding"/>
    <property type="evidence" value="ECO:0007669"/>
    <property type="project" value="TreeGrafter"/>
</dbReference>
<protein>
    <recommendedName>
        <fullName evidence="1">DNA (cytosine-5-)-methyltransferase</fullName>
        <ecNumber evidence="1">2.1.1.37</ecNumber>
    </recommendedName>
</protein>
<evidence type="ECO:0000256" key="3">
    <source>
        <dbReference type="ARBA" id="ARBA00022679"/>
    </source>
</evidence>
<dbReference type="AlphaFoldDB" id="X1FGB6"/>
<organism evidence="5">
    <name type="scientific">marine sediment metagenome</name>
    <dbReference type="NCBI Taxonomy" id="412755"/>
    <lineage>
        <taxon>unclassified sequences</taxon>
        <taxon>metagenomes</taxon>
        <taxon>ecological metagenomes</taxon>
    </lineage>
</organism>
<evidence type="ECO:0000313" key="5">
    <source>
        <dbReference type="EMBL" id="GAH19843.1"/>
    </source>
</evidence>
<comment type="caution">
    <text evidence="5">The sequence shown here is derived from an EMBL/GenBank/DDBJ whole genome shotgun (WGS) entry which is preliminary data.</text>
</comment>
<dbReference type="Pfam" id="PF00145">
    <property type="entry name" value="DNA_methylase"/>
    <property type="match status" value="1"/>
</dbReference>
<dbReference type="Gene3D" id="3.90.120.10">
    <property type="entry name" value="DNA Methylase, subunit A, domain 2"/>
    <property type="match status" value="1"/>
</dbReference>
<dbReference type="EC" id="2.1.1.37" evidence="1"/>
<evidence type="ECO:0000256" key="2">
    <source>
        <dbReference type="ARBA" id="ARBA00022603"/>
    </source>
</evidence>
<evidence type="ECO:0000256" key="1">
    <source>
        <dbReference type="ARBA" id="ARBA00011975"/>
    </source>
</evidence>
<dbReference type="InterPro" id="IPR029063">
    <property type="entry name" value="SAM-dependent_MTases_sf"/>
</dbReference>
<dbReference type="GO" id="GO:0044027">
    <property type="term" value="P:negative regulation of gene expression via chromosomal CpG island methylation"/>
    <property type="evidence" value="ECO:0007669"/>
    <property type="project" value="TreeGrafter"/>
</dbReference>
<dbReference type="PANTHER" id="PTHR10629:SF52">
    <property type="entry name" value="DNA (CYTOSINE-5)-METHYLTRANSFERASE 1"/>
    <property type="match status" value="1"/>
</dbReference>
<keyword evidence="2" id="KW-0489">Methyltransferase</keyword>
<proteinExistence type="predicted"/>
<dbReference type="GO" id="GO:0003886">
    <property type="term" value="F:DNA (cytosine-5-)-methyltransferase activity"/>
    <property type="evidence" value="ECO:0007669"/>
    <property type="project" value="UniProtKB-EC"/>
</dbReference>
<dbReference type="NCBIfam" id="TIGR00675">
    <property type="entry name" value="dcm"/>
    <property type="match status" value="1"/>
</dbReference>
<keyword evidence="3" id="KW-0808">Transferase</keyword>